<proteinExistence type="predicted"/>
<protein>
    <submittedName>
        <fullName evidence="1">Transposable element Tcb2 transposase</fullName>
    </submittedName>
</protein>
<organism evidence="1 2">
    <name type="scientific">Trichonephila clavipes</name>
    <name type="common">Golden silk orbweaver</name>
    <name type="synonym">Nephila clavipes</name>
    <dbReference type="NCBI Taxonomy" id="2585209"/>
    <lineage>
        <taxon>Eukaryota</taxon>
        <taxon>Metazoa</taxon>
        <taxon>Ecdysozoa</taxon>
        <taxon>Arthropoda</taxon>
        <taxon>Chelicerata</taxon>
        <taxon>Arachnida</taxon>
        <taxon>Araneae</taxon>
        <taxon>Araneomorphae</taxon>
        <taxon>Entelegynae</taxon>
        <taxon>Araneoidea</taxon>
        <taxon>Nephilidae</taxon>
        <taxon>Trichonephila</taxon>
    </lineage>
</organism>
<dbReference type="EMBL" id="BMAU01021308">
    <property type="protein sequence ID" value="GFY11697.1"/>
    <property type="molecule type" value="Genomic_DNA"/>
</dbReference>
<reference evidence="1" key="1">
    <citation type="submission" date="2020-08" db="EMBL/GenBank/DDBJ databases">
        <title>Multicomponent nature underlies the extraordinary mechanical properties of spider dragline silk.</title>
        <authorList>
            <person name="Kono N."/>
            <person name="Nakamura H."/>
            <person name="Mori M."/>
            <person name="Yoshida Y."/>
            <person name="Ohtoshi R."/>
            <person name="Malay A.D."/>
            <person name="Moran D.A.P."/>
            <person name="Tomita M."/>
            <person name="Numata K."/>
            <person name="Arakawa K."/>
        </authorList>
    </citation>
    <scope>NUCLEOTIDE SEQUENCE</scope>
</reference>
<dbReference type="Gene3D" id="3.30.420.10">
    <property type="entry name" value="Ribonuclease H-like superfamily/Ribonuclease H"/>
    <property type="match status" value="1"/>
</dbReference>
<dbReference type="InterPro" id="IPR036397">
    <property type="entry name" value="RNaseH_sf"/>
</dbReference>
<comment type="caution">
    <text evidence="1">The sequence shown here is derived from an EMBL/GenBank/DDBJ whole genome shotgun (WGS) entry which is preliminary data.</text>
</comment>
<sequence>MNPTCQQRTVQTGGSSVMVWGVCSWRDMGPQIYLDRTLTGNRYVGIMSDLLHPFISIVHSDGEFQQDNATPPTSRISTKWIQEHSSEFKHLRRPPKSPDMNIIEPISDVLPRAFQKRSPPHPPHFPTDLWTALQDSWCQLPPALLQTLMESMPRHVAALLSACGGPTQY</sequence>
<gene>
    <name evidence="1" type="primary">TCB2_293</name>
    <name evidence="1" type="ORF">TNCV_1528901</name>
</gene>
<dbReference type="Proteomes" id="UP000887159">
    <property type="component" value="Unassembled WGS sequence"/>
</dbReference>
<dbReference type="AlphaFoldDB" id="A0A8X6SME2"/>
<keyword evidence="2" id="KW-1185">Reference proteome</keyword>
<evidence type="ECO:0000313" key="1">
    <source>
        <dbReference type="EMBL" id="GFY11697.1"/>
    </source>
</evidence>
<evidence type="ECO:0000313" key="2">
    <source>
        <dbReference type="Proteomes" id="UP000887159"/>
    </source>
</evidence>
<dbReference type="GO" id="GO:0003676">
    <property type="term" value="F:nucleic acid binding"/>
    <property type="evidence" value="ECO:0007669"/>
    <property type="project" value="InterPro"/>
</dbReference>
<name>A0A8X6SME2_TRICX</name>
<accession>A0A8X6SME2</accession>